<proteinExistence type="predicted"/>
<dbReference type="InterPro" id="IPR006311">
    <property type="entry name" value="TAT_signal"/>
</dbReference>
<name>A0ABV8GHQ1_9ACTN</name>
<keyword evidence="1" id="KW-0732">Signal</keyword>
<dbReference type="Proteomes" id="UP001595851">
    <property type="component" value="Unassembled WGS sequence"/>
</dbReference>
<evidence type="ECO:0000313" key="3">
    <source>
        <dbReference type="Proteomes" id="UP001595851"/>
    </source>
</evidence>
<organism evidence="2 3">
    <name type="scientific">Nonomuraea purpurea</name>
    <dbReference type="NCBI Taxonomy" id="1849276"/>
    <lineage>
        <taxon>Bacteria</taxon>
        <taxon>Bacillati</taxon>
        <taxon>Actinomycetota</taxon>
        <taxon>Actinomycetes</taxon>
        <taxon>Streptosporangiales</taxon>
        <taxon>Streptosporangiaceae</taxon>
        <taxon>Nonomuraea</taxon>
    </lineage>
</organism>
<evidence type="ECO:0000313" key="2">
    <source>
        <dbReference type="EMBL" id="MFC4012474.1"/>
    </source>
</evidence>
<dbReference type="PROSITE" id="PS51318">
    <property type="entry name" value="TAT"/>
    <property type="match status" value="1"/>
</dbReference>
<protein>
    <submittedName>
        <fullName evidence="2">LVIVD repeat-containing protein</fullName>
    </submittedName>
</protein>
<sequence>MSERISRRAAIRGTVTAAGAAGVAAAMGAPAHAEDEPGDAKVTPPKGAYARNVEVAGYCDLDERPGFKMAIRHKAGRWYLYMGHFWDPGWSVIDVTDPAGARVLKFLPTPEPRTNTLGNQVTLGGDFLVTAVEKVFPAELAPDPDGPFHDGVLIWDVSEPADPRRIAHWRTDGGTGTHRNLYDGGRYAHLAANMKGFTGNIYVILDMADPAQPREAGRWWVPGQEKGGGQSQDSSHLHGFCCGSGAHVSLHGPPYPVGDHVYLPYGAAGLIVLDISDVTRPRQIGHLPFSPPFHAQFGVHGFLPVPERGIGFANSEDISYGKGPAHHASIVDIKDPANPFLLSLLPEPVPPKGAPYKDFHSRGGWCGPHNFNHHQYHPDVDKQGDLFYLAHFNAGLRVYDVANTRLPREVGYFIPPEPRRRYGPLPAGNLVVQTEDVVVDRRGLIYITDKNQGLWILRYVGPR</sequence>
<keyword evidence="3" id="KW-1185">Reference proteome</keyword>
<reference evidence="3" key="1">
    <citation type="journal article" date="2019" name="Int. J. Syst. Evol. Microbiol.">
        <title>The Global Catalogue of Microorganisms (GCM) 10K type strain sequencing project: providing services to taxonomists for standard genome sequencing and annotation.</title>
        <authorList>
            <consortium name="The Broad Institute Genomics Platform"/>
            <consortium name="The Broad Institute Genome Sequencing Center for Infectious Disease"/>
            <person name="Wu L."/>
            <person name="Ma J."/>
        </authorList>
    </citation>
    <scope>NUCLEOTIDE SEQUENCE [LARGE SCALE GENOMIC DNA]</scope>
    <source>
        <strain evidence="3">TBRC 1276</strain>
    </source>
</reference>
<accession>A0ABV8GHQ1</accession>
<gene>
    <name evidence="2" type="ORF">ACFOY2_34925</name>
</gene>
<feature type="chain" id="PRO_5046595286" evidence="1">
    <location>
        <begin position="34"/>
        <end position="463"/>
    </location>
</feature>
<dbReference type="Pfam" id="PF08309">
    <property type="entry name" value="LVIVD"/>
    <property type="match status" value="1"/>
</dbReference>
<dbReference type="InterPro" id="IPR013211">
    <property type="entry name" value="LVIVD"/>
</dbReference>
<dbReference type="EMBL" id="JBHSBI010000021">
    <property type="protein sequence ID" value="MFC4012474.1"/>
    <property type="molecule type" value="Genomic_DNA"/>
</dbReference>
<comment type="caution">
    <text evidence="2">The sequence shown here is derived from an EMBL/GenBank/DDBJ whole genome shotgun (WGS) entry which is preliminary data.</text>
</comment>
<feature type="signal peptide" evidence="1">
    <location>
        <begin position="1"/>
        <end position="33"/>
    </location>
</feature>
<dbReference type="RefSeq" id="WP_379532375.1">
    <property type="nucleotide sequence ID" value="NZ_JBHSBI010000021.1"/>
</dbReference>
<evidence type="ECO:0000256" key="1">
    <source>
        <dbReference type="SAM" id="SignalP"/>
    </source>
</evidence>